<reference evidence="1 2" key="1">
    <citation type="submission" date="2019-08" db="EMBL/GenBank/DDBJ databases">
        <title>Deep-cultivation of Planctomycetes and their phenomic and genomic characterization uncovers novel biology.</title>
        <authorList>
            <person name="Wiegand S."/>
            <person name="Jogler M."/>
            <person name="Boedeker C."/>
            <person name="Pinto D."/>
            <person name="Vollmers J."/>
            <person name="Rivas-Marin E."/>
            <person name="Kohn T."/>
            <person name="Peeters S.H."/>
            <person name="Heuer A."/>
            <person name="Rast P."/>
            <person name="Oberbeckmann S."/>
            <person name="Bunk B."/>
            <person name="Jeske O."/>
            <person name="Meyerdierks A."/>
            <person name="Storesund J.E."/>
            <person name="Kallscheuer N."/>
            <person name="Luecker S."/>
            <person name="Lage O.M."/>
            <person name="Pohl T."/>
            <person name="Merkel B.J."/>
            <person name="Hornburger P."/>
            <person name="Mueller R.-W."/>
            <person name="Bruemmer F."/>
            <person name="Labrenz M."/>
            <person name="Spormann A.M."/>
            <person name="Op den Camp H."/>
            <person name="Overmann J."/>
            <person name="Amann R."/>
            <person name="Jetten M.S.M."/>
            <person name="Mascher T."/>
            <person name="Medema M.H."/>
            <person name="Devos D.P."/>
            <person name="Kaster A.-K."/>
            <person name="Ovreas L."/>
            <person name="Rohde M."/>
            <person name="Galperin M.Y."/>
            <person name="Jogler C."/>
        </authorList>
    </citation>
    <scope>NUCLEOTIDE SEQUENCE [LARGE SCALE GENOMIC DNA]</scope>
    <source>
        <strain evidence="1 2">FC18</strain>
    </source>
</reference>
<keyword evidence="2" id="KW-1185">Reference proteome</keyword>
<keyword evidence="1" id="KW-0808">Transferase</keyword>
<evidence type="ECO:0000313" key="1">
    <source>
        <dbReference type="EMBL" id="QEG24591.1"/>
    </source>
</evidence>
<evidence type="ECO:0000313" key="2">
    <source>
        <dbReference type="Proteomes" id="UP000322214"/>
    </source>
</evidence>
<dbReference type="Proteomes" id="UP000322214">
    <property type="component" value="Chromosome"/>
</dbReference>
<gene>
    <name evidence="1" type="ORF">MFFC18_45120</name>
</gene>
<organism evidence="1 2">
    <name type="scientific">Mariniblastus fucicola</name>
    <dbReference type="NCBI Taxonomy" id="980251"/>
    <lineage>
        <taxon>Bacteria</taxon>
        <taxon>Pseudomonadati</taxon>
        <taxon>Planctomycetota</taxon>
        <taxon>Planctomycetia</taxon>
        <taxon>Pirellulales</taxon>
        <taxon>Pirellulaceae</taxon>
        <taxon>Mariniblastus</taxon>
    </lineage>
</organism>
<sequence>MVQLSNNSLSDFVRQVVSGYRNTCESKNVSMVLDLEEVSAPYDRKLVHKAVIAMVENAIEAMPEGGELEATLVNAEYQWELEIADSGRSAEQDAPSINQTNPELPKVLGTETNLHMGTLNQLSVLMNATVQSWNCPLGGTAHVLVVPKPATSNG</sequence>
<dbReference type="SUPFAM" id="SSF55874">
    <property type="entry name" value="ATPase domain of HSP90 chaperone/DNA topoisomerase II/histidine kinase"/>
    <property type="match status" value="1"/>
</dbReference>
<dbReference type="AlphaFoldDB" id="A0A5B9PQ40"/>
<dbReference type="Gene3D" id="3.30.565.10">
    <property type="entry name" value="Histidine kinase-like ATPase, C-terminal domain"/>
    <property type="match status" value="1"/>
</dbReference>
<dbReference type="EMBL" id="CP042912">
    <property type="protein sequence ID" value="QEG24591.1"/>
    <property type="molecule type" value="Genomic_DNA"/>
</dbReference>
<proteinExistence type="predicted"/>
<protein>
    <submittedName>
        <fullName evidence="1">Sensory histidine kinase CreC</fullName>
    </submittedName>
</protein>
<dbReference type="GO" id="GO:0016301">
    <property type="term" value="F:kinase activity"/>
    <property type="evidence" value="ECO:0007669"/>
    <property type="project" value="UniProtKB-KW"/>
</dbReference>
<accession>A0A5B9PQ40</accession>
<dbReference type="InterPro" id="IPR036890">
    <property type="entry name" value="HATPase_C_sf"/>
</dbReference>
<dbReference type="STRING" id="980251.GCA_001642875_01057"/>
<keyword evidence="1" id="KW-0418">Kinase</keyword>
<dbReference type="RefSeq" id="WP_075083845.1">
    <property type="nucleotide sequence ID" value="NZ_CP042912.1"/>
</dbReference>
<name>A0A5B9PQ40_9BACT</name>
<dbReference type="KEGG" id="mff:MFFC18_45120"/>